<accession>A0ABM1TBG4</accession>
<sequence length="311" mass="35831">MIRAQKKGMDSTAGKVQCENVYVELMGTNQGSWKTGLSISRNRFIGLFFTMNSEVHVTTSGVTPATSVLSQASGVGDSMLDLSMFVQQEIECHMDQPLSLDLAPFPPEYSKPVQTDEDLDRLFLPPDFAVPFHPPPEESISPNLIFFWILFCRLQEKHKEGEMNHKRKKQQCYELIELEKQIRREIKHRKKEKYIYIRLEAERVRKAEICAQESDELRNERLEGMREAAVARSLRETIEEREREEGKGDPSWCLQAIFCQEIEYYVDLTLSPDDAPLPHEQPDPVCSGADLVAFFCHWILSCLPLLHLQIN</sequence>
<dbReference type="Proteomes" id="UP000694941">
    <property type="component" value="Unplaced"/>
</dbReference>
<dbReference type="GeneID" id="111088197"/>
<proteinExistence type="predicted"/>
<evidence type="ECO:0000313" key="2">
    <source>
        <dbReference type="RefSeq" id="XP_022253220.1"/>
    </source>
</evidence>
<reference evidence="2" key="1">
    <citation type="submission" date="2025-08" db="UniProtKB">
        <authorList>
            <consortium name="RefSeq"/>
        </authorList>
    </citation>
    <scope>IDENTIFICATION</scope>
    <source>
        <tissue evidence="2">Muscle</tissue>
    </source>
</reference>
<gene>
    <name evidence="2" type="primary">LOC111088197</name>
</gene>
<name>A0ABM1TBG4_LIMPO</name>
<protein>
    <submittedName>
        <fullName evidence="2">Uncharacterized protein LOC111088197</fullName>
    </submittedName>
</protein>
<evidence type="ECO:0000313" key="1">
    <source>
        <dbReference type="Proteomes" id="UP000694941"/>
    </source>
</evidence>
<keyword evidence="1" id="KW-1185">Reference proteome</keyword>
<dbReference type="RefSeq" id="XP_022253220.1">
    <property type="nucleotide sequence ID" value="XM_022397512.1"/>
</dbReference>
<organism evidence="1 2">
    <name type="scientific">Limulus polyphemus</name>
    <name type="common">Atlantic horseshoe crab</name>
    <dbReference type="NCBI Taxonomy" id="6850"/>
    <lineage>
        <taxon>Eukaryota</taxon>
        <taxon>Metazoa</taxon>
        <taxon>Ecdysozoa</taxon>
        <taxon>Arthropoda</taxon>
        <taxon>Chelicerata</taxon>
        <taxon>Merostomata</taxon>
        <taxon>Xiphosura</taxon>
        <taxon>Limulidae</taxon>
        <taxon>Limulus</taxon>
    </lineage>
</organism>